<dbReference type="Pfam" id="PF00493">
    <property type="entry name" value="MCM"/>
    <property type="match status" value="1"/>
</dbReference>
<keyword evidence="6 11" id="KW-0347">Helicase</keyword>
<dbReference type="GO" id="GO:0042555">
    <property type="term" value="C:MCM complex"/>
    <property type="evidence" value="ECO:0007669"/>
    <property type="project" value="UniProtKB-UniRule"/>
</dbReference>
<dbReference type="InterPro" id="IPR001208">
    <property type="entry name" value="MCM_dom"/>
</dbReference>
<dbReference type="GO" id="GO:0016887">
    <property type="term" value="F:ATP hydrolysis activity"/>
    <property type="evidence" value="ECO:0007669"/>
    <property type="project" value="RHEA"/>
</dbReference>
<evidence type="ECO:0000256" key="11">
    <source>
        <dbReference type="RuleBase" id="RU368062"/>
    </source>
</evidence>
<dbReference type="PANTHER" id="PTHR11630">
    <property type="entry name" value="DNA REPLICATION LICENSING FACTOR MCM FAMILY MEMBER"/>
    <property type="match status" value="1"/>
</dbReference>
<dbReference type="InterPro" id="IPR031327">
    <property type="entry name" value="MCM"/>
</dbReference>
<feature type="region of interest" description="Disordered" evidence="12">
    <location>
        <begin position="1"/>
        <end position="132"/>
    </location>
</feature>
<evidence type="ECO:0000259" key="13">
    <source>
        <dbReference type="PROSITE" id="PS50051"/>
    </source>
</evidence>
<dbReference type="FunFam" id="2.20.28.10:FF:000003">
    <property type="entry name" value="DNA helicase"/>
    <property type="match status" value="1"/>
</dbReference>
<dbReference type="GO" id="GO:0000727">
    <property type="term" value="P:double-strand break repair via break-induced replication"/>
    <property type="evidence" value="ECO:0007669"/>
    <property type="project" value="TreeGrafter"/>
</dbReference>
<dbReference type="Pfam" id="PF14551">
    <property type="entry name" value="MCM_N"/>
    <property type="match status" value="1"/>
</dbReference>
<dbReference type="PROSITE" id="PS50051">
    <property type="entry name" value="MCM_2"/>
    <property type="match status" value="1"/>
</dbReference>
<evidence type="ECO:0000256" key="12">
    <source>
        <dbReference type="SAM" id="MobiDB-lite"/>
    </source>
</evidence>
<dbReference type="PROSITE" id="PS00847">
    <property type="entry name" value="MCM_1"/>
    <property type="match status" value="1"/>
</dbReference>
<dbReference type="PRINTS" id="PR01660">
    <property type="entry name" value="MCMPROTEIN4"/>
</dbReference>
<dbReference type="Gene3D" id="2.40.50.140">
    <property type="entry name" value="Nucleic acid-binding proteins"/>
    <property type="match status" value="1"/>
</dbReference>
<reference evidence="15" key="1">
    <citation type="submission" date="2017-01" db="EMBL/GenBank/DDBJ databases">
        <title>Comparative genomics of anhydrobiosis in the tardigrade Hypsibius dujardini.</title>
        <authorList>
            <person name="Yoshida Y."/>
            <person name="Koutsovoulos G."/>
            <person name="Laetsch D."/>
            <person name="Stevens L."/>
            <person name="Kumar S."/>
            <person name="Horikawa D."/>
            <person name="Ishino K."/>
            <person name="Komine S."/>
            <person name="Tomita M."/>
            <person name="Blaxter M."/>
            <person name="Arakawa K."/>
        </authorList>
    </citation>
    <scope>NUCLEOTIDE SEQUENCE [LARGE SCALE GENOMIC DNA]</scope>
    <source>
        <strain evidence="15">Z151</strain>
    </source>
</reference>
<dbReference type="SUPFAM" id="SSF50249">
    <property type="entry name" value="Nucleic acid-binding proteins"/>
    <property type="match status" value="1"/>
</dbReference>
<dbReference type="InterPro" id="IPR018525">
    <property type="entry name" value="MCM_CS"/>
</dbReference>
<gene>
    <name evidence="14" type="ORF">BV898_02236</name>
</gene>
<dbReference type="InterPro" id="IPR041562">
    <property type="entry name" value="MCM_lid"/>
</dbReference>
<evidence type="ECO:0000256" key="2">
    <source>
        <dbReference type="ARBA" id="ARBA00008010"/>
    </source>
</evidence>
<proteinExistence type="inferred from homology"/>
<dbReference type="InterPro" id="IPR008047">
    <property type="entry name" value="MCM_4"/>
</dbReference>
<evidence type="ECO:0000256" key="9">
    <source>
        <dbReference type="ARBA" id="ARBA00023242"/>
    </source>
</evidence>
<dbReference type="OrthoDB" id="10251574at2759"/>
<dbReference type="InterPro" id="IPR027925">
    <property type="entry name" value="MCM_N"/>
</dbReference>
<dbReference type="PRINTS" id="PR01657">
    <property type="entry name" value="MCMFAMILY"/>
</dbReference>
<dbReference type="EC" id="3.6.4.12" evidence="11"/>
<evidence type="ECO:0000313" key="14">
    <source>
        <dbReference type="EMBL" id="OQV23887.1"/>
    </source>
</evidence>
<feature type="domain" description="MCM C-terminal AAA(+) ATPase" evidence="13">
    <location>
        <begin position="454"/>
        <end position="662"/>
    </location>
</feature>
<evidence type="ECO:0000256" key="8">
    <source>
        <dbReference type="ARBA" id="ARBA00023125"/>
    </source>
</evidence>
<dbReference type="InterPro" id="IPR033762">
    <property type="entry name" value="MCM_OB"/>
</dbReference>
<keyword evidence="9 11" id="KW-0539">Nucleus</keyword>
<feature type="compositionally biased region" description="Polar residues" evidence="12">
    <location>
        <begin position="117"/>
        <end position="127"/>
    </location>
</feature>
<dbReference type="Gene3D" id="3.30.1640.10">
    <property type="entry name" value="mini-chromosome maintenance (MCM) complex, chain A, domain 1"/>
    <property type="match status" value="1"/>
</dbReference>
<dbReference type="InterPro" id="IPR012340">
    <property type="entry name" value="NA-bd_OB-fold"/>
</dbReference>
<keyword evidence="7 10" id="KW-0067">ATP-binding</keyword>
<dbReference type="GO" id="GO:0003697">
    <property type="term" value="F:single-stranded DNA binding"/>
    <property type="evidence" value="ECO:0007669"/>
    <property type="project" value="TreeGrafter"/>
</dbReference>
<keyword evidence="3 11" id="KW-0235">DNA replication</keyword>
<name>A0A1W0X8N9_HYPEX</name>
<dbReference type="FunFam" id="3.40.50.300:FF:000217">
    <property type="entry name" value="DNA helicase"/>
    <property type="match status" value="1"/>
</dbReference>
<comment type="subcellular location">
    <subcellularLocation>
        <location evidence="1">Nucleus</location>
    </subcellularLocation>
</comment>
<evidence type="ECO:0000256" key="6">
    <source>
        <dbReference type="ARBA" id="ARBA00022806"/>
    </source>
</evidence>
<dbReference type="Gene3D" id="3.40.50.300">
    <property type="entry name" value="P-loop containing nucleotide triphosphate hydrolases"/>
    <property type="match status" value="1"/>
</dbReference>
<dbReference type="Proteomes" id="UP000192578">
    <property type="component" value="Unassembled WGS sequence"/>
</dbReference>
<dbReference type="PANTHER" id="PTHR11630:SF66">
    <property type="entry name" value="DNA REPLICATION LICENSING FACTOR MCM4"/>
    <property type="match status" value="1"/>
</dbReference>
<comment type="caution">
    <text evidence="14">The sequence shown here is derived from an EMBL/GenBank/DDBJ whole genome shotgun (WGS) entry which is preliminary data.</text>
</comment>
<comment type="catalytic activity">
    <reaction evidence="11">
        <text>ATP + H2O = ADP + phosphate + H(+)</text>
        <dbReference type="Rhea" id="RHEA:13065"/>
        <dbReference type="ChEBI" id="CHEBI:15377"/>
        <dbReference type="ChEBI" id="CHEBI:15378"/>
        <dbReference type="ChEBI" id="CHEBI:30616"/>
        <dbReference type="ChEBI" id="CHEBI:43474"/>
        <dbReference type="ChEBI" id="CHEBI:456216"/>
        <dbReference type="EC" id="3.6.4.12"/>
    </reaction>
</comment>
<feature type="compositionally biased region" description="Polar residues" evidence="12">
    <location>
        <begin position="29"/>
        <end position="43"/>
    </location>
</feature>
<dbReference type="SUPFAM" id="SSF52540">
    <property type="entry name" value="P-loop containing nucleoside triphosphate hydrolases"/>
    <property type="match status" value="1"/>
</dbReference>
<keyword evidence="8 10" id="KW-0238">DNA-binding</keyword>
<dbReference type="GO" id="GO:0005634">
    <property type="term" value="C:nucleus"/>
    <property type="evidence" value="ECO:0007669"/>
    <property type="project" value="UniProtKB-SubCell"/>
</dbReference>
<evidence type="ECO:0000256" key="1">
    <source>
        <dbReference type="ARBA" id="ARBA00004123"/>
    </source>
</evidence>
<comment type="subunit">
    <text evidence="11">Component of the MCM2-7 complex.</text>
</comment>
<feature type="compositionally biased region" description="Low complexity" evidence="12">
    <location>
        <begin position="77"/>
        <end position="87"/>
    </location>
</feature>
<keyword evidence="5 11" id="KW-0378">Hydrolase</keyword>
<dbReference type="GO" id="GO:0006271">
    <property type="term" value="P:DNA strand elongation involved in DNA replication"/>
    <property type="evidence" value="ECO:0007669"/>
    <property type="project" value="TreeGrafter"/>
</dbReference>
<dbReference type="AlphaFoldDB" id="A0A1W0X8N9"/>
<dbReference type="EMBL" id="MTYJ01000009">
    <property type="protein sequence ID" value="OQV23887.1"/>
    <property type="molecule type" value="Genomic_DNA"/>
</dbReference>
<evidence type="ECO:0000256" key="5">
    <source>
        <dbReference type="ARBA" id="ARBA00022801"/>
    </source>
</evidence>
<dbReference type="GO" id="GO:0017116">
    <property type="term" value="F:single-stranded DNA helicase activity"/>
    <property type="evidence" value="ECO:0007669"/>
    <property type="project" value="TreeGrafter"/>
</dbReference>
<dbReference type="SMART" id="SM00350">
    <property type="entry name" value="MCM"/>
    <property type="match status" value="1"/>
</dbReference>
<dbReference type="CDD" id="cd17755">
    <property type="entry name" value="MCM4"/>
    <property type="match status" value="1"/>
</dbReference>
<dbReference type="GO" id="GO:1902975">
    <property type="term" value="P:mitotic DNA replication initiation"/>
    <property type="evidence" value="ECO:0007669"/>
    <property type="project" value="TreeGrafter"/>
</dbReference>
<evidence type="ECO:0000256" key="7">
    <source>
        <dbReference type="ARBA" id="ARBA00022840"/>
    </source>
</evidence>
<evidence type="ECO:0000256" key="10">
    <source>
        <dbReference type="RuleBase" id="RU004070"/>
    </source>
</evidence>
<feature type="compositionally biased region" description="Acidic residues" evidence="12">
    <location>
        <begin position="1"/>
        <end position="11"/>
    </location>
</feature>
<comment type="function">
    <text evidence="11">Acts as component of the MCM2-7 complex (MCM complex) which is the replicative helicase essential for 'once per cell cycle' DNA replication initiation and elongation in eukaryotic cells. The active ATPase sites in the MCM2-7 ring are formed through the interaction surfaces of two neighboring subunits such that a critical structure of a conserved arginine finger motif is provided in trans relative to the ATP-binding site of the Walker A box of the adjacent subunit. The six ATPase active sites, however, are likely to contribute differentially to the complex helicase activity.</text>
</comment>
<keyword evidence="4 10" id="KW-0547">Nucleotide-binding</keyword>
<organism evidence="14 15">
    <name type="scientific">Hypsibius exemplaris</name>
    <name type="common">Freshwater tardigrade</name>
    <dbReference type="NCBI Taxonomy" id="2072580"/>
    <lineage>
        <taxon>Eukaryota</taxon>
        <taxon>Metazoa</taxon>
        <taxon>Ecdysozoa</taxon>
        <taxon>Tardigrada</taxon>
        <taxon>Eutardigrada</taxon>
        <taxon>Parachela</taxon>
        <taxon>Hypsibioidea</taxon>
        <taxon>Hypsibiidae</taxon>
        <taxon>Hypsibius</taxon>
    </lineage>
</organism>
<dbReference type="Pfam" id="PF17855">
    <property type="entry name" value="MCM_lid"/>
    <property type="match status" value="1"/>
</dbReference>
<keyword evidence="15" id="KW-1185">Reference proteome</keyword>
<dbReference type="Gene3D" id="2.20.28.10">
    <property type="match status" value="1"/>
</dbReference>
<dbReference type="GO" id="GO:0005524">
    <property type="term" value="F:ATP binding"/>
    <property type="evidence" value="ECO:0007669"/>
    <property type="project" value="UniProtKB-UniRule"/>
</dbReference>
<dbReference type="InterPro" id="IPR027417">
    <property type="entry name" value="P-loop_NTPase"/>
</dbReference>
<evidence type="ECO:0000256" key="3">
    <source>
        <dbReference type="ARBA" id="ARBA00022705"/>
    </source>
</evidence>
<protein>
    <recommendedName>
        <fullName evidence="11">DNA replication licensing factor MCM4</fullName>
        <ecNumber evidence="11">3.6.4.12</ecNumber>
    </recommendedName>
</protein>
<accession>A0A1W0X8N9</accession>
<evidence type="ECO:0000256" key="4">
    <source>
        <dbReference type="ARBA" id="ARBA00022741"/>
    </source>
</evidence>
<evidence type="ECO:0000313" key="15">
    <source>
        <dbReference type="Proteomes" id="UP000192578"/>
    </source>
</evidence>
<dbReference type="Pfam" id="PF17207">
    <property type="entry name" value="MCM_OB"/>
    <property type="match status" value="1"/>
</dbReference>
<sequence>MDQDDGQDELMPDAQDLQAGVAAEEDTAADTSSHNATDITSPDLSMHGTMQGVASATKTGGLGRRLVPGVSQRTKGSHNGSLSNNNSRDPFGTPKVNRDKRYQDPLDLYSPVRYPGLNSSRGGSNAGTPGRRVLRHDVGDGMEIPHRGGGHQAAAAGFVKVAGENDDGEEVEEDPEHVPRATTGFHYLDIFDEMAIAELPTLNLNCMYLKRFNAGLYDQLIAYPQEVIPVFDMAATELFIERLPAKALPSPIQVRPYNLEKASVMRQMNPEDIDRLVSIHGMVIRTSNVVPELRDVMFMCNVCDHRRHEEIHRGKISEPTLCENCHSTHSYGVMHNLSRFSDVQIVKLQESQEDMPPGQTPHTILVYVHDSLVDTVQAGDRIVVTGVYRAVPIRVNPRQQVIRSVYKTNIDVVHFQRKDKRQLNEVEDDNDALGPNLPPKRIEQIEELARVPDIYEKMSKALAPSIYECEDIKKGVLLQLLGGSRKDFSSVGRGRPRCEINILLCGDPGTSKSQMLQYVHKIAPRGQYTSGKGSSAVGLTAYVTRDPDTRQFCLQSGALVLSDNGVCCIDEFDKMNESTRSVLHEVMEQQTLSVAKAGIICQLNARTSILAAANPLESQWNKEKTIIDNIQLPHTLLSRFDLIFLVLDPQDEAYDKRLARHLVSIYYRNEEEASVDELDMELIKDYIAYARIKQPKLDGEAAAELVNQYVQARRVGKGRGQISAYPRQLESLIRLSEARAKIRLDTVVTKEDVLEAVRLHNEAMKQAATDPSTGRIDMGILITGVSAGARQRRADLAARLREFLQTKLGPGTYTRNNVFEQFRPVSTVTFTRDHFEDALQELGEGFTTVGRNIRVQ</sequence>
<comment type="similarity">
    <text evidence="2 10">Belongs to the MCM family.</text>
</comment>